<gene>
    <name evidence="1" type="ORF">KTN4_283</name>
</gene>
<sequence length="66" mass="7699">MDRLDERIAFSVKSYKIFNALSHGRVRALIINFKDGKGTIVSISDERRHDKHLWFNCGLVDNPRIK</sequence>
<reference evidence="1 2" key="1">
    <citation type="journal article" date="2016" name="Sci. Rep.">
        <title>A proposed integrated approach for the preclinical evaluation of phage therapy in Pseudomonas infections.</title>
        <authorList>
            <person name="Danis-Wlodarczyk K."/>
            <person name="Vandenheuvel D."/>
            <person name="Jang H.B."/>
            <person name="Briers Y."/>
            <person name="Olszak T."/>
            <person name="Arabski M."/>
            <person name="Wasik S."/>
            <person name="Drabik M."/>
            <person name="Higgins G."/>
            <person name="Tyrrell J."/>
            <person name="Harvey B.J."/>
            <person name="Noben J.P."/>
            <person name="Lavigne R."/>
            <person name="Drulis-Kawa Z."/>
        </authorList>
    </citation>
    <scope>NUCLEOTIDE SEQUENCE [LARGE SCALE GENOMIC DNA]</scope>
</reference>
<evidence type="ECO:0000313" key="1">
    <source>
        <dbReference type="EMBL" id="ANM45041.1"/>
    </source>
</evidence>
<proteinExistence type="predicted"/>
<accession>A0A192Y7T7</accession>
<evidence type="ECO:0000313" key="2">
    <source>
        <dbReference type="Proteomes" id="UP000224336"/>
    </source>
</evidence>
<dbReference type="EMBL" id="KU521356">
    <property type="protein sequence ID" value="ANM45041.1"/>
    <property type="molecule type" value="Genomic_DNA"/>
</dbReference>
<protein>
    <submittedName>
        <fullName evidence="1">Uncharacterized protein</fullName>
    </submittedName>
</protein>
<dbReference type="Proteomes" id="UP000224336">
    <property type="component" value="Segment"/>
</dbReference>
<name>A0A192Y7T7_9CAUD</name>
<organism evidence="1 2">
    <name type="scientific">Pseudomonas phage KTN4</name>
    <dbReference type="NCBI Taxonomy" id="1862701"/>
    <lineage>
        <taxon>Viruses</taxon>
        <taxon>Duplodnaviria</taxon>
        <taxon>Heunggongvirae</taxon>
        <taxon>Uroviricota</taxon>
        <taxon>Caudoviricetes</taxon>
        <taxon>Chimalliviridae</taxon>
        <taxon>Phikzvirus</taxon>
        <taxon>Phikzvirus phiKZ</taxon>
    </lineage>
</organism>